<feature type="transmembrane region" description="Helical" evidence="1">
    <location>
        <begin position="204"/>
        <end position="222"/>
    </location>
</feature>
<gene>
    <name evidence="2" type="ORF">GNI_139620</name>
</gene>
<keyword evidence="1" id="KW-1133">Transmembrane helix</keyword>
<keyword evidence="1 2" id="KW-0812">Transmembrane</keyword>
<dbReference type="Proteomes" id="UP000019763">
    <property type="component" value="Unassembled WGS sequence"/>
</dbReference>
<dbReference type="AlphaFoldDB" id="A0A023B0C9"/>
<evidence type="ECO:0000256" key="1">
    <source>
        <dbReference type="SAM" id="Phobius"/>
    </source>
</evidence>
<accession>A0A023B0C9</accession>
<evidence type="ECO:0000313" key="3">
    <source>
        <dbReference type="Proteomes" id="UP000019763"/>
    </source>
</evidence>
<comment type="caution">
    <text evidence="2">The sequence shown here is derived from an EMBL/GenBank/DDBJ whole genome shotgun (WGS) entry which is preliminary data.</text>
</comment>
<sequence length="272" mass="29415">MRRTTTEELERLLDGPEKEYDLAVAKARPAADLRWLFGMLLLLASTLVTVTYLTQYLGGLRITSTQIPNESCDLGIDDVGAFVWPAQVAACDGIVGGDAIEHLSANRQRWACPTGAANSVTAESLAADSLAADSLAADSLAADVLSDPDSDPDSSSSKKPLVQRSGVSVSNRWYGVSVLRSMLFLAIPYSMGKVAAANRRTLRLALVGLTLLLSWFLGWITFKNTRDSYDHYTCMTKLHVTDASNLTFEPLTSKLPFVLTAVDTLNLGLQLV</sequence>
<reference evidence="2" key="1">
    <citation type="submission" date="2013-12" db="EMBL/GenBank/DDBJ databases">
        <authorList>
            <person name="Omoto C.K."/>
            <person name="Sibley D."/>
            <person name="Venepally P."/>
            <person name="Hadjithomas M."/>
            <person name="Karamycheva S."/>
            <person name="Brunk B."/>
            <person name="Roos D."/>
            <person name="Caler E."/>
            <person name="Lorenzi H."/>
        </authorList>
    </citation>
    <scope>NUCLEOTIDE SEQUENCE</scope>
</reference>
<protein>
    <submittedName>
        <fullName evidence="2">Transmembrane protein</fullName>
    </submittedName>
</protein>
<name>A0A023B0C9_GRENI</name>
<proteinExistence type="predicted"/>
<organism evidence="2 3">
    <name type="scientific">Gregarina niphandrodes</name>
    <name type="common">Septate eugregarine</name>
    <dbReference type="NCBI Taxonomy" id="110365"/>
    <lineage>
        <taxon>Eukaryota</taxon>
        <taxon>Sar</taxon>
        <taxon>Alveolata</taxon>
        <taxon>Apicomplexa</taxon>
        <taxon>Conoidasida</taxon>
        <taxon>Gregarinasina</taxon>
        <taxon>Eugregarinorida</taxon>
        <taxon>Gregarinidae</taxon>
        <taxon>Gregarina</taxon>
    </lineage>
</organism>
<evidence type="ECO:0000313" key="2">
    <source>
        <dbReference type="EMBL" id="EZG45316.1"/>
    </source>
</evidence>
<dbReference type="GeneID" id="22914956"/>
<feature type="transmembrane region" description="Helical" evidence="1">
    <location>
        <begin position="35"/>
        <end position="54"/>
    </location>
</feature>
<keyword evidence="1" id="KW-0472">Membrane</keyword>
<dbReference type="EMBL" id="AFNH02001032">
    <property type="protein sequence ID" value="EZG45316.1"/>
    <property type="molecule type" value="Genomic_DNA"/>
</dbReference>
<keyword evidence="3" id="KW-1185">Reference proteome</keyword>
<dbReference type="RefSeq" id="XP_011132531.1">
    <property type="nucleotide sequence ID" value="XM_011134229.1"/>
</dbReference>
<dbReference type="VEuPathDB" id="CryptoDB:GNI_139620"/>